<proteinExistence type="predicted"/>
<dbReference type="Gene3D" id="2.60.40.10">
    <property type="entry name" value="Immunoglobulins"/>
    <property type="match status" value="1"/>
</dbReference>
<dbReference type="Pfam" id="PF07686">
    <property type="entry name" value="V-set"/>
    <property type="match status" value="1"/>
</dbReference>
<dbReference type="InterPro" id="IPR013783">
    <property type="entry name" value="Ig-like_fold"/>
</dbReference>
<organism evidence="4">
    <name type="scientific">Echinostoma caproni</name>
    <dbReference type="NCBI Taxonomy" id="27848"/>
    <lineage>
        <taxon>Eukaryota</taxon>
        <taxon>Metazoa</taxon>
        <taxon>Spiralia</taxon>
        <taxon>Lophotrochozoa</taxon>
        <taxon>Platyhelminthes</taxon>
        <taxon>Trematoda</taxon>
        <taxon>Digenea</taxon>
        <taxon>Plagiorchiida</taxon>
        <taxon>Echinostomata</taxon>
        <taxon>Echinostomatoidea</taxon>
        <taxon>Echinostomatidae</taxon>
        <taxon>Echinostoma</taxon>
    </lineage>
</organism>
<dbReference type="InterPro" id="IPR037448">
    <property type="entry name" value="Zig-8"/>
</dbReference>
<dbReference type="Proteomes" id="UP000272942">
    <property type="component" value="Unassembled WGS sequence"/>
</dbReference>
<dbReference type="PROSITE" id="PS50835">
    <property type="entry name" value="IG_LIKE"/>
    <property type="match status" value="1"/>
</dbReference>
<name>A0A183A771_9TREM</name>
<accession>A0A183A771</accession>
<sequence>MVCANRLFPAIPVSAALRPQVDLNPKTSVISSASNFSSSVKLLYKPAWVFQPEWRSQRQSRALKSPAPASKVNVNAQSKRSSGVDSKTFDCDHYSVQILPQLNLRRPCFLGTVPTRITVDEGDRILLQCIVYNVNFSTVVISWWKEGWFRELSLGLETYNERYRLPRVSYQDWTLQINNAQPDDSGVYVCQINLEQIVEKFFEVQVREMRIEGQNEGYVGTTLRLFCIVQSVPGSTTTALIWSHGSGSQRYFLSPTASSRTDMEYLLRSFVDTDISEMRGSGQIDIRIADEENIKITTAKQGNHTIRSELVFAQLTLDHAGVWRCSKLTYPIGPITEEAKMMVYVREYPFLNDLIEVRHFMQRTG</sequence>
<reference evidence="4" key="1">
    <citation type="submission" date="2016-06" db="UniProtKB">
        <authorList>
            <consortium name="WormBaseParasite"/>
        </authorList>
    </citation>
    <scope>IDENTIFICATION</scope>
</reference>
<dbReference type="WBParaSite" id="ECPE_0000280901-mRNA-1">
    <property type="protein sequence ID" value="ECPE_0000280901-mRNA-1"/>
    <property type="gene ID" value="ECPE_0000280901"/>
</dbReference>
<evidence type="ECO:0000259" key="1">
    <source>
        <dbReference type="PROSITE" id="PS50835"/>
    </source>
</evidence>
<keyword evidence="3" id="KW-1185">Reference proteome</keyword>
<dbReference type="InterPro" id="IPR036179">
    <property type="entry name" value="Ig-like_dom_sf"/>
</dbReference>
<dbReference type="GO" id="GO:0050808">
    <property type="term" value="P:synapse organization"/>
    <property type="evidence" value="ECO:0007669"/>
    <property type="project" value="TreeGrafter"/>
</dbReference>
<dbReference type="OrthoDB" id="190835at2759"/>
<dbReference type="PANTHER" id="PTHR23279">
    <property type="entry name" value="DEFECTIVE PROBOSCIS EXTENSION RESPONSE DPR -RELATED"/>
    <property type="match status" value="1"/>
</dbReference>
<evidence type="ECO:0000313" key="3">
    <source>
        <dbReference type="Proteomes" id="UP000272942"/>
    </source>
</evidence>
<dbReference type="GO" id="GO:0032589">
    <property type="term" value="C:neuron projection membrane"/>
    <property type="evidence" value="ECO:0007669"/>
    <property type="project" value="TreeGrafter"/>
</dbReference>
<dbReference type="EMBL" id="UZAN01039869">
    <property type="protein sequence ID" value="VDP67486.1"/>
    <property type="molecule type" value="Genomic_DNA"/>
</dbReference>
<dbReference type="SUPFAM" id="SSF48726">
    <property type="entry name" value="Immunoglobulin"/>
    <property type="match status" value="1"/>
</dbReference>
<dbReference type="InterPro" id="IPR003599">
    <property type="entry name" value="Ig_sub"/>
</dbReference>
<feature type="domain" description="Ig-like" evidence="1">
    <location>
        <begin position="100"/>
        <end position="193"/>
    </location>
</feature>
<reference evidence="2 3" key="2">
    <citation type="submission" date="2018-11" db="EMBL/GenBank/DDBJ databases">
        <authorList>
            <consortium name="Pathogen Informatics"/>
        </authorList>
    </citation>
    <scope>NUCLEOTIDE SEQUENCE [LARGE SCALE GENOMIC DNA]</scope>
    <source>
        <strain evidence="2 3">Egypt</strain>
    </source>
</reference>
<dbReference type="InterPro" id="IPR007110">
    <property type="entry name" value="Ig-like_dom"/>
</dbReference>
<dbReference type="InterPro" id="IPR013106">
    <property type="entry name" value="Ig_V-set"/>
</dbReference>
<evidence type="ECO:0000313" key="4">
    <source>
        <dbReference type="WBParaSite" id="ECPE_0000280901-mRNA-1"/>
    </source>
</evidence>
<dbReference type="PANTHER" id="PTHR23279:SF46">
    <property type="entry name" value="DEFECTIVE PROBOSCIS EXTENSION RESPONSE 10, ISOFORM A-RELATED"/>
    <property type="match status" value="1"/>
</dbReference>
<evidence type="ECO:0000313" key="2">
    <source>
        <dbReference type="EMBL" id="VDP67486.1"/>
    </source>
</evidence>
<protein>
    <submittedName>
        <fullName evidence="4">Ig-like domain-containing protein</fullName>
    </submittedName>
</protein>
<gene>
    <name evidence="2" type="ORF">ECPE_LOCUS2806</name>
</gene>
<dbReference type="AlphaFoldDB" id="A0A183A771"/>
<dbReference type="SMART" id="SM00409">
    <property type="entry name" value="IG"/>
    <property type="match status" value="2"/>
</dbReference>